<evidence type="ECO:0000259" key="1">
    <source>
        <dbReference type="Pfam" id="PF01243"/>
    </source>
</evidence>
<dbReference type="Pfam" id="PF01243">
    <property type="entry name" value="PNPOx_N"/>
    <property type="match status" value="1"/>
</dbReference>
<evidence type="ECO:0000313" key="2">
    <source>
        <dbReference type="EMBL" id="OGG14847.1"/>
    </source>
</evidence>
<evidence type="ECO:0000313" key="3">
    <source>
        <dbReference type="Proteomes" id="UP000177416"/>
    </source>
</evidence>
<dbReference type="InterPro" id="IPR012349">
    <property type="entry name" value="Split_barrel_FMN-bd"/>
</dbReference>
<gene>
    <name evidence="2" type="ORF">A2875_03985</name>
</gene>
<name>A0A1F5ZRW6_9BACT</name>
<accession>A0A1F5ZRW6</accession>
<dbReference type="AlphaFoldDB" id="A0A1F5ZRW6"/>
<protein>
    <recommendedName>
        <fullName evidence="1">Pyridoxamine 5'-phosphate oxidase N-terminal domain-containing protein</fullName>
    </recommendedName>
</protein>
<dbReference type="Proteomes" id="UP000177416">
    <property type="component" value="Unassembled WGS sequence"/>
</dbReference>
<comment type="caution">
    <text evidence="2">The sequence shown here is derived from an EMBL/GenBank/DDBJ whole genome shotgun (WGS) entry which is preliminary data.</text>
</comment>
<reference evidence="2 3" key="1">
    <citation type="journal article" date="2016" name="Nat. Commun.">
        <title>Thousands of microbial genomes shed light on interconnected biogeochemical processes in an aquifer system.</title>
        <authorList>
            <person name="Anantharaman K."/>
            <person name="Brown C.T."/>
            <person name="Hug L.A."/>
            <person name="Sharon I."/>
            <person name="Castelle C.J."/>
            <person name="Probst A.J."/>
            <person name="Thomas B.C."/>
            <person name="Singh A."/>
            <person name="Wilkins M.J."/>
            <person name="Karaoz U."/>
            <person name="Brodie E.L."/>
            <person name="Williams K.H."/>
            <person name="Hubbard S.S."/>
            <person name="Banfield J.F."/>
        </authorList>
    </citation>
    <scope>NUCLEOTIDE SEQUENCE [LARGE SCALE GENOMIC DNA]</scope>
</reference>
<dbReference type="Gene3D" id="2.30.110.10">
    <property type="entry name" value="Electron Transport, Fmn-binding Protein, Chain A"/>
    <property type="match status" value="1"/>
</dbReference>
<proteinExistence type="predicted"/>
<dbReference type="SUPFAM" id="SSF50475">
    <property type="entry name" value="FMN-binding split barrel"/>
    <property type="match status" value="1"/>
</dbReference>
<sequence>MKTPRDRADSMIVTNRYMTLATATKGGDPWISPLFFAYQGGRFYWYSPKGARHSRLIAQNPRVAITIFDSRADPKDQERLIRERIDFTSHAPLRVYVAQVKQMWVLGPPRMYKGKYLDSREEVLIG</sequence>
<dbReference type="EMBL" id="MFJJ01000012">
    <property type="protein sequence ID" value="OGG14847.1"/>
    <property type="molecule type" value="Genomic_DNA"/>
</dbReference>
<dbReference type="InterPro" id="IPR011576">
    <property type="entry name" value="Pyridox_Oxase_N"/>
</dbReference>
<organism evidence="2 3">
    <name type="scientific">Candidatus Gottesmanbacteria bacterium RIFCSPHIGHO2_01_FULL_46_14</name>
    <dbReference type="NCBI Taxonomy" id="1798380"/>
    <lineage>
        <taxon>Bacteria</taxon>
        <taxon>Candidatus Gottesmaniibacteriota</taxon>
    </lineage>
</organism>
<feature type="domain" description="Pyridoxamine 5'-phosphate oxidase N-terminal" evidence="1">
    <location>
        <begin position="10"/>
        <end position="79"/>
    </location>
</feature>